<keyword evidence="2 5" id="KW-0378">Hydrolase</keyword>
<dbReference type="Pfam" id="PF00293">
    <property type="entry name" value="NUDIX"/>
    <property type="match status" value="1"/>
</dbReference>
<dbReference type="SUPFAM" id="SSF55811">
    <property type="entry name" value="Nudix"/>
    <property type="match status" value="1"/>
</dbReference>
<evidence type="ECO:0000256" key="1">
    <source>
        <dbReference type="ARBA" id="ARBA00001946"/>
    </source>
</evidence>
<comment type="caution">
    <text evidence="5">The sequence shown here is derived from an EMBL/GenBank/DDBJ whole genome shotgun (WGS) entry which is preliminary data.</text>
</comment>
<name>A0A6N4R551_BLAVI</name>
<accession>A0A6N4R551</accession>
<evidence type="ECO:0000313" key="5">
    <source>
        <dbReference type="EMBL" id="TKW60763.1"/>
    </source>
</evidence>
<feature type="region of interest" description="Disordered" evidence="3">
    <location>
        <begin position="1"/>
        <end position="50"/>
    </location>
</feature>
<proteinExistence type="predicted"/>
<feature type="domain" description="Nudix hydrolase" evidence="4">
    <location>
        <begin position="55"/>
        <end position="187"/>
    </location>
</feature>
<dbReference type="InterPro" id="IPR015797">
    <property type="entry name" value="NUDIX_hydrolase-like_dom_sf"/>
</dbReference>
<dbReference type="Proteomes" id="UP000320948">
    <property type="component" value="Unassembled WGS sequence"/>
</dbReference>
<reference evidence="5 6" key="1">
    <citation type="journal article" date="2017" name="Nat. Commun.">
        <title>In situ click chemistry generation of cyclooxygenase-2 inhibitors.</title>
        <authorList>
            <person name="Bhardwaj A."/>
            <person name="Kaur J."/>
            <person name="Wuest M."/>
            <person name="Wuest F."/>
        </authorList>
    </citation>
    <scope>NUCLEOTIDE SEQUENCE [LARGE SCALE GENOMIC DNA]</scope>
    <source>
        <strain evidence="5">S2_018_000_R2_106</strain>
    </source>
</reference>
<evidence type="ECO:0000256" key="2">
    <source>
        <dbReference type="ARBA" id="ARBA00022801"/>
    </source>
</evidence>
<sequence length="191" mass="21026">MSNPHNRRRKSRPPRKSGQQTGGSDAAATKKAPPPNKGPSKRTGRGRMSASKSRWFYDVRQYALLTDDAGNLLILQLPKEYDATAANTWTLPGGKLEPTDEPGEGLLREISEETGLTGTLVGPAGVARWTSRNSKKLGIFWRATVPGTKPNLKLSKEHQRAVWISPSEVGDFPFHRPEMLDVVKKLNSDAK</sequence>
<dbReference type="PROSITE" id="PS51462">
    <property type="entry name" value="NUDIX"/>
    <property type="match status" value="1"/>
</dbReference>
<dbReference type="PANTHER" id="PTHR43046:SF14">
    <property type="entry name" value="MUTT_NUDIX FAMILY PROTEIN"/>
    <property type="match status" value="1"/>
</dbReference>
<evidence type="ECO:0000259" key="4">
    <source>
        <dbReference type="PROSITE" id="PS51462"/>
    </source>
</evidence>
<evidence type="ECO:0000256" key="3">
    <source>
        <dbReference type="SAM" id="MobiDB-lite"/>
    </source>
</evidence>
<gene>
    <name evidence="5" type="ORF">DI628_07670</name>
</gene>
<organism evidence="5 6">
    <name type="scientific">Blastochloris viridis</name>
    <name type="common">Rhodopseudomonas viridis</name>
    <dbReference type="NCBI Taxonomy" id="1079"/>
    <lineage>
        <taxon>Bacteria</taxon>
        <taxon>Pseudomonadati</taxon>
        <taxon>Pseudomonadota</taxon>
        <taxon>Alphaproteobacteria</taxon>
        <taxon>Hyphomicrobiales</taxon>
        <taxon>Blastochloridaceae</taxon>
        <taxon>Blastochloris</taxon>
    </lineage>
</organism>
<feature type="compositionally biased region" description="Basic residues" evidence="3">
    <location>
        <begin position="1"/>
        <end position="15"/>
    </location>
</feature>
<dbReference type="CDD" id="cd02883">
    <property type="entry name" value="NUDIX_Hydrolase"/>
    <property type="match status" value="1"/>
</dbReference>
<dbReference type="PANTHER" id="PTHR43046">
    <property type="entry name" value="GDP-MANNOSE MANNOSYL HYDROLASE"/>
    <property type="match status" value="1"/>
</dbReference>
<dbReference type="EMBL" id="VAFM01000002">
    <property type="protein sequence ID" value="TKW60763.1"/>
    <property type="molecule type" value="Genomic_DNA"/>
</dbReference>
<protein>
    <submittedName>
        <fullName evidence="5">NUDIX hydrolase</fullName>
    </submittedName>
</protein>
<comment type="cofactor">
    <cofactor evidence="1">
        <name>Mg(2+)</name>
        <dbReference type="ChEBI" id="CHEBI:18420"/>
    </cofactor>
</comment>
<dbReference type="GO" id="GO:0016787">
    <property type="term" value="F:hydrolase activity"/>
    <property type="evidence" value="ECO:0007669"/>
    <property type="project" value="UniProtKB-KW"/>
</dbReference>
<dbReference type="InterPro" id="IPR000086">
    <property type="entry name" value="NUDIX_hydrolase_dom"/>
</dbReference>
<dbReference type="AlphaFoldDB" id="A0A6N4R551"/>
<evidence type="ECO:0000313" key="6">
    <source>
        <dbReference type="Proteomes" id="UP000320948"/>
    </source>
</evidence>
<dbReference type="Gene3D" id="3.90.79.10">
    <property type="entry name" value="Nucleoside Triphosphate Pyrophosphohydrolase"/>
    <property type="match status" value="1"/>
</dbReference>